<protein>
    <submittedName>
        <fullName evidence="6">Thiol oxidoreductase</fullName>
    </submittedName>
</protein>
<dbReference type="Pfam" id="PF06537">
    <property type="entry name" value="DHOR"/>
    <property type="match status" value="2"/>
</dbReference>
<evidence type="ECO:0000256" key="1">
    <source>
        <dbReference type="ARBA" id="ARBA00022617"/>
    </source>
</evidence>
<dbReference type="InterPro" id="IPR010538">
    <property type="entry name" value="DHOR"/>
</dbReference>
<dbReference type="PROSITE" id="PS51007">
    <property type="entry name" value="CYTC"/>
    <property type="match status" value="1"/>
</dbReference>
<comment type="caution">
    <text evidence="6">The sequence shown here is derived from an EMBL/GenBank/DDBJ whole genome shotgun (WGS) entry which is preliminary data.</text>
</comment>
<reference evidence="6 7" key="1">
    <citation type="journal article" date="2018" name="Appl. Microbiol. Biotechnol.">
        <title>Co-cultivation of the strictly anaerobic methanogen Methanosarcina barkeri with aerobic methanotrophs in an oxygen-limited membrane bioreactor.</title>
        <authorList>
            <person name="In 't Zandt M.H."/>
            <person name="van den Bosch T.J.M."/>
            <person name="Rijkers R."/>
            <person name="van Kessel M.A.H.J."/>
            <person name="Jetten M.S.M."/>
            <person name="Welte C.U."/>
        </authorList>
    </citation>
    <scope>NUCLEOTIDE SEQUENCE [LARGE SCALE GENOMIC DNA]</scope>
    <source>
        <strain evidence="6 7">DSM 17706</strain>
    </source>
</reference>
<dbReference type="SUPFAM" id="SSF46626">
    <property type="entry name" value="Cytochrome c"/>
    <property type="match status" value="1"/>
</dbReference>
<dbReference type="EMBL" id="PUIV01000011">
    <property type="protein sequence ID" value="PWB94170.1"/>
    <property type="molecule type" value="Genomic_DNA"/>
</dbReference>
<dbReference type="GO" id="GO:0004130">
    <property type="term" value="F:cytochrome-c peroxidase activity"/>
    <property type="evidence" value="ECO:0007669"/>
    <property type="project" value="TreeGrafter"/>
</dbReference>
<dbReference type="Gene3D" id="1.10.760.10">
    <property type="entry name" value="Cytochrome c-like domain"/>
    <property type="match status" value="1"/>
</dbReference>
<evidence type="ECO:0000256" key="4">
    <source>
        <dbReference type="PROSITE-ProRule" id="PRU00433"/>
    </source>
</evidence>
<dbReference type="RefSeq" id="WP_108917049.1">
    <property type="nucleotide sequence ID" value="NZ_BGJY01000001.1"/>
</dbReference>
<dbReference type="PIRSF" id="PIRSF028099">
    <property type="entry name" value="DUF1111"/>
    <property type="match status" value="1"/>
</dbReference>
<evidence type="ECO:0000256" key="2">
    <source>
        <dbReference type="ARBA" id="ARBA00022723"/>
    </source>
</evidence>
<accession>A0A2U1SRE0</accession>
<dbReference type="Proteomes" id="UP000245137">
    <property type="component" value="Unassembled WGS sequence"/>
</dbReference>
<evidence type="ECO:0000259" key="5">
    <source>
        <dbReference type="PROSITE" id="PS51007"/>
    </source>
</evidence>
<keyword evidence="1 4" id="KW-0349">Heme</keyword>
<sequence>MRRRLLLPFALFVLTAGAPYENPKLDGDAFSRPFAGLDEGFLRAFRQGNALFRQAWVIGPSQDQSEITGLGPLYNRLSCVACHVKNGRGPAPDPENGIARAMVVRLGLPGRDAHGGPSPHPTYGGQLNPEGNPGVAGEGRAIVAFDEVETRLPDGEAVSLSRPRLSFRDLAYGPLGDDVRISLRNAPPVFGLGLLEAVPDEEILRYAAGQSRGRPNHVYDMAAGRMALGRFGLKANQPNLRQQIANAFAEDIGISSYLFPEPNCTAAQPECRAAAGREIELSDARLEASLAYMRGLAVPARRNLSDPRVAKGETLFRDIGCAACHRETMTLGEVAYAPWLSGTEIHPYSDLLLHDMGDGLADGREDFEAGPRDWRTPPLWGLGLAGRFGTPADFLHDGRARSVTEAILWHAGEAEDAAQRFRGLTRAEREALLAFLGSL</sequence>
<dbReference type="InterPro" id="IPR009056">
    <property type="entry name" value="Cyt_c-like_dom"/>
</dbReference>
<name>A0A2U1SRE0_METSR</name>
<dbReference type="GO" id="GO:0020037">
    <property type="term" value="F:heme binding"/>
    <property type="evidence" value="ECO:0007669"/>
    <property type="project" value="InterPro"/>
</dbReference>
<keyword evidence="3 4" id="KW-0408">Iron</keyword>
<organism evidence="6 7">
    <name type="scientific">Methylosinus sporium</name>
    <dbReference type="NCBI Taxonomy" id="428"/>
    <lineage>
        <taxon>Bacteria</taxon>
        <taxon>Pseudomonadati</taxon>
        <taxon>Pseudomonadota</taxon>
        <taxon>Alphaproteobacteria</taxon>
        <taxon>Hyphomicrobiales</taxon>
        <taxon>Methylocystaceae</taxon>
        <taxon>Methylosinus</taxon>
    </lineage>
</organism>
<evidence type="ECO:0000256" key="3">
    <source>
        <dbReference type="ARBA" id="ARBA00023004"/>
    </source>
</evidence>
<dbReference type="InterPro" id="IPR051395">
    <property type="entry name" value="Cytochrome_c_Peroxidase/MauG"/>
</dbReference>
<dbReference type="InterPro" id="IPR036909">
    <property type="entry name" value="Cyt_c-like_dom_sf"/>
</dbReference>
<evidence type="ECO:0000313" key="7">
    <source>
        <dbReference type="Proteomes" id="UP000245137"/>
    </source>
</evidence>
<feature type="domain" description="Cytochrome c" evidence="5">
    <location>
        <begin position="307"/>
        <end position="439"/>
    </location>
</feature>
<dbReference type="PANTHER" id="PTHR30600:SF4">
    <property type="entry name" value="CYTOCHROME C DOMAIN-CONTAINING PROTEIN"/>
    <property type="match status" value="1"/>
</dbReference>
<dbReference type="AlphaFoldDB" id="A0A2U1SRE0"/>
<dbReference type="OrthoDB" id="9805202at2"/>
<keyword evidence="7" id="KW-1185">Reference proteome</keyword>
<dbReference type="PANTHER" id="PTHR30600">
    <property type="entry name" value="CYTOCHROME C PEROXIDASE-RELATED"/>
    <property type="match status" value="1"/>
</dbReference>
<proteinExistence type="predicted"/>
<evidence type="ECO:0000313" key="6">
    <source>
        <dbReference type="EMBL" id="PWB94170.1"/>
    </source>
</evidence>
<gene>
    <name evidence="6" type="ORF">C5689_09565</name>
</gene>
<keyword evidence="2 4" id="KW-0479">Metal-binding</keyword>
<dbReference type="GO" id="GO:0046872">
    <property type="term" value="F:metal ion binding"/>
    <property type="evidence" value="ECO:0007669"/>
    <property type="project" value="UniProtKB-KW"/>
</dbReference>
<dbReference type="GO" id="GO:0009055">
    <property type="term" value="F:electron transfer activity"/>
    <property type="evidence" value="ECO:0007669"/>
    <property type="project" value="InterPro"/>
</dbReference>